<keyword evidence="3" id="KW-1185">Reference proteome</keyword>
<organism evidence="2 3">
    <name type="scientific">Pleurodeles waltl</name>
    <name type="common">Iberian ribbed newt</name>
    <dbReference type="NCBI Taxonomy" id="8319"/>
    <lineage>
        <taxon>Eukaryota</taxon>
        <taxon>Metazoa</taxon>
        <taxon>Chordata</taxon>
        <taxon>Craniata</taxon>
        <taxon>Vertebrata</taxon>
        <taxon>Euteleostomi</taxon>
        <taxon>Amphibia</taxon>
        <taxon>Batrachia</taxon>
        <taxon>Caudata</taxon>
        <taxon>Salamandroidea</taxon>
        <taxon>Salamandridae</taxon>
        <taxon>Pleurodelinae</taxon>
        <taxon>Pleurodeles</taxon>
    </lineage>
</organism>
<name>A0AAV7NNA3_PLEWA</name>
<feature type="region of interest" description="Disordered" evidence="1">
    <location>
        <begin position="1"/>
        <end position="97"/>
    </location>
</feature>
<evidence type="ECO:0000313" key="2">
    <source>
        <dbReference type="EMBL" id="KAJ1116574.1"/>
    </source>
</evidence>
<evidence type="ECO:0000256" key="1">
    <source>
        <dbReference type="SAM" id="MobiDB-lite"/>
    </source>
</evidence>
<feature type="compositionally biased region" description="Basic and acidic residues" evidence="1">
    <location>
        <begin position="13"/>
        <end position="51"/>
    </location>
</feature>
<dbReference type="EMBL" id="JANPWB010000012">
    <property type="protein sequence ID" value="KAJ1116574.1"/>
    <property type="molecule type" value="Genomic_DNA"/>
</dbReference>
<evidence type="ECO:0000313" key="3">
    <source>
        <dbReference type="Proteomes" id="UP001066276"/>
    </source>
</evidence>
<feature type="compositionally biased region" description="Low complexity" evidence="1">
    <location>
        <begin position="79"/>
        <end position="97"/>
    </location>
</feature>
<proteinExistence type="predicted"/>
<sequence>MPRPPAPRREKKARPEPDSEAQTDPRSRGREEWPGTSEAPDKGGTHRDGPGERGWGCLLPAPCLPPPPQRGRRGPESSRAAGQRAARAAGTRGPQRT</sequence>
<dbReference type="Proteomes" id="UP001066276">
    <property type="component" value="Chromosome 8"/>
</dbReference>
<accession>A0AAV7NNA3</accession>
<reference evidence="2" key="1">
    <citation type="journal article" date="2022" name="bioRxiv">
        <title>Sequencing and chromosome-scale assembly of the giantPleurodeles waltlgenome.</title>
        <authorList>
            <person name="Brown T."/>
            <person name="Elewa A."/>
            <person name="Iarovenko S."/>
            <person name="Subramanian E."/>
            <person name="Araus A.J."/>
            <person name="Petzold A."/>
            <person name="Susuki M."/>
            <person name="Suzuki K.-i.T."/>
            <person name="Hayashi T."/>
            <person name="Toyoda A."/>
            <person name="Oliveira C."/>
            <person name="Osipova E."/>
            <person name="Leigh N.D."/>
            <person name="Simon A."/>
            <person name="Yun M.H."/>
        </authorList>
    </citation>
    <scope>NUCLEOTIDE SEQUENCE</scope>
    <source>
        <strain evidence="2">20211129_DDA</strain>
        <tissue evidence="2">Liver</tissue>
    </source>
</reference>
<gene>
    <name evidence="2" type="ORF">NDU88_004784</name>
</gene>
<protein>
    <submittedName>
        <fullName evidence="2">Uncharacterized protein</fullName>
    </submittedName>
</protein>
<comment type="caution">
    <text evidence="2">The sequence shown here is derived from an EMBL/GenBank/DDBJ whole genome shotgun (WGS) entry which is preliminary data.</text>
</comment>
<dbReference type="AlphaFoldDB" id="A0AAV7NNA3"/>